<dbReference type="InterPro" id="IPR000515">
    <property type="entry name" value="MetI-like"/>
</dbReference>
<dbReference type="PROSITE" id="PS50928">
    <property type="entry name" value="ABC_TM1"/>
    <property type="match status" value="1"/>
</dbReference>
<feature type="transmembrane region" description="Helical" evidence="7">
    <location>
        <begin position="39"/>
        <end position="60"/>
    </location>
</feature>
<dbReference type="Pfam" id="PF19300">
    <property type="entry name" value="BPD_transp_1_N"/>
    <property type="match status" value="1"/>
</dbReference>
<feature type="compositionally biased region" description="Basic and acidic residues" evidence="8">
    <location>
        <begin position="1"/>
        <end position="16"/>
    </location>
</feature>
<dbReference type="PANTHER" id="PTHR43163">
    <property type="entry name" value="DIPEPTIDE TRANSPORT SYSTEM PERMEASE PROTEIN DPPB-RELATED"/>
    <property type="match status" value="1"/>
</dbReference>
<evidence type="ECO:0000313" key="11">
    <source>
        <dbReference type="Proteomes" id="UP000184111"/>
    </source>
</evidence>
<organism evidence="10 11">
    <name type="scientific">Actinacidiphila paucisporea</name>
    <dbReference type="NCBI Taxonomy" id="310782"/>
    <lineage>
        <taxon>Bacteria</taxon>
        <taxon>Bacillati</taxon>
        <taxon>Actinomycetota</taxon>
        <taxon>Actinomycetes</taxon>
        <taxon>Kitasatosporales</taxon>
        <taxon>Streptomycetaceae</taxon>
        <taxon>Actinacidiphila</taxon>
    </lineage>
</organism>
<name>A0A1M7NV00_9ACTN</name>
<keyword evidence="2 7" id="KW-0813">Transport</keyword>
<gene>
    <name evidence="10" type="ORF">SAMN05216499_1207</name>
</gene>
<dbReference type="GO" id="GO:0071916">
    <property type="term" value="F:dipeptide transmembrane transporter activity"/>
    <property type="evidence" value="ECO:0007669"/>
    <property type="project" value="TreeGrafter"/>
</dbReference>
<feature type="transmembrane region" description="Helical" evidence="7">
    <location>
        <begin position="165"/>
        <end position="187"/>
    </location>
</feature>
<accession>A0A1M7NV00</accession>
<keyword evidence="4 7" id="KW-0812">Transmembrane</keyword>
<dbReference type="EMBL" id="FRBI01000020">
    <property type="protein sequence ID" value="SHN08009.1"/>
    <property type="molecule type" value="Genomic_DNA"/>
</dbReference>
<feature type="region of interest" description="Disordered" evidence="8">
    <location>
        <begin position="1"/>
        <end position="25"/>
    </location>
</feature>
<dbReference type="Pfam" id="PF00528">
    <property type="entry name" value="BPD_transp_1"/>
    <property type="match status" value="1"/>
</dbReference>
<dbReference type="InterPro" id="IPR045621">
    <property type="entry name" value="BPD_transp_1_N"/>
</dbReference>
<proteinExistence type="inferred from homology"/>
<feature type="transmembrane region" description="Helical" evidence="7">
    <location>
        <begin position="199"/>
        <end position="219"/>
    </location>
</feature>
<sequence length="338" mass="35971">MSPQDTQDRPDTRDGQVKGGGPAGSPGTANLWRWLVRRLLLSVVVVLGSATAAFVALYLLPGDPVQTMLGPTGQTPALVAEVRHETGFDHPVYVRYGLFMGRLLRGDLGQSYQLHQSVKSLIFDQLGSTVELAVTGFVLALVVATVLAVTTAGRRPLLRGLASTLELVLASLPGFWIGVLLLTFFSFRWQLFPAVGGSGVNGLVLPSVTLALTLLGVFAQVMREGMERALSEPFVLSSRARGASETTVRVRHALRHAMVPMVTLSGWSVGALLSGAVIIETIFSRPGLGRVLVSAVNSRDLPVISGVVVVSAVAFSAVNLLTDVLYRVVDPRLKEAQA</sequence>
<dbReference type="AlphaFoldDB" id="A0A1M7NV00"/>
<dbReference type="RefSeq" id="WP_235002437.1">
    <property type="nucleotide sequence ID" value="NZ_FRBI01000020.1"/>
</dbReference>
<dbReference type="STRING" id="310782.SAMN05216499_1207"/>
<comment type="similarity">
    <text evidence="7">Belongs to the binding-protein-dependent transport system permease family.</text>
</comment>
<evidence type="ECO:0000256" key="4">
    <source>
        <dbReference type="ARBA" id="ARBA00022692"/>
    </source>
</evidence>
<keyword evidence="5 7" id="KW-1133">Transmembrane helix</keyword>
<dbReference type="SUPFAM" id="SSF161098">
    <property type="entry name" value="MetI-like"/>
    <property type="match status" value="1"/>
</dbReference>
<dbReference type="Gene3D" id="1.10.3720.10">
    <property type="entry name" value="MetI-like"/>
    <property type="match status" value="1"/>
</dbReference>
<dbReference type="CDD" id="cd06261">
    <property type="entry name" value="TM_PBP2"/>
    <property type="match status" value="1"/>
</dbReference>
<evidence type="ECO:0000256" key="3">
    <source>
        <dbReference type="ARBA" id="ARBA00022475"/>
    </source>
</evidence>
<keyword evidence="3" id="KW-1003">Cell membrane</keyword>
<feature type="transmembrane region" description="Helical" evidence="7">
    <location>
        <begin position="259"/>
        <end position="283"/>
    </location>
</feature>
<feature type="domain" description="ABC transmembrane type-1" evidence="9">
    <location>
        <begin position="126"/>
        <end position="326"/>
    </location>
</feature>
<feature type="transmembrane region" description="Helical" evidence="7">
    <location>
        <begin position="303"/>
        <end position="326"/>
    </location>
</feature>
<evidence type="ECO:0000256" key="8">
    <source>
        <dbReference type="SAM" id="MobiDB-lite"/>
    </source>
</evidence>
<evidence type="ECO:0000259" key="9">
    <source>
        <dbReference type="PROSITE" id="PS50928"/>
    </source>
</evidence>
<keyword evidence="11" id="KW-1185">Reference proteome</keyword>
<dbReference type="PANTHER" id="PTHR43163:SF6">
    <property type="entry name" value="DIPEPTIDE TRANSPORT SYSTEM PERMEASE PROTEIN DPPB-RELATED"/>
    <property type="match status" value="1"/>
</dbReference>
<keyword evidence="6 7" id="KW-0472">Membrane</keyword>
<feature type="transmembrane region" description="Helical" evidence="7">
    <location>
        <begin position="132"/>
        <end position="153"/>
    </location>
</feature>
<dbReference type="InterPro" id="IPR035906">
    <property type="entry name" value="MetI-like_sf"/>
</dbReference>
<comment type="subcellular location">
    <subcellularLocation>
        <location evidence="1 7">Cell membrane</location>
        <topology evidence="1 7">Multi-pass membrane protein</topology>
    </subcellularLocation>
</comment>
<reference evidence="10 11" key="1">
    <citation type="submission" date="2016-11" db="EMBL/GenBank/DDBJ databases">
        <authorList>
            <person name="Jaros S."/>
            <person name="Januszkiewicz K."/>
            <person name="Wedrychowicz H."/>
        </authorList>
    </citation>
    <scope>NUCLEOTIDE SEQUENCE [LARGE SCALE GENOMIC DNA]</scope>
    <source>
        <strain evidence="10 11">CGMCC 4.2025</strain>
    </source>
</reference>
<dbReference type="GO" id="GO:0005886">
    <property type="term" value="C:plasma membrane"/>
    <property type="evidence" value="ECO:0007669"/>
    <property type="project" value="UniProtKB-SubCell"/>
</dbReference>
<evidence type="ECO:0000256" key="1">
    <source>
        <dbReference type="ARBA" id="ARBA00004651"/>
    </source>
</evidence>
<dbReference type="Proteomes" id="UP000184111">
    <property type="component" value="Unassembled WGS sequence"/>
</dbReference>
<protein>
    <submittedName>
        <fullName evidence="10">Peptide/nickel transport system permease protein</fullName>
    </submittedName>
</protein>
<evidence type="ECO:0000256" key="6">
    <source>
        <dbReference type="ARBA" id="ARBA00023136"/>
    </source>
</evidence>
<evidence type="ECO:0000256" key="7">
    <source>
        <dbReference type="RuleBase" id="RU363032"/>
    </source>
</evidence>
<evidence type="ECO:0000256" key="5">
    <source>
        <dbReference type="ARBA" id="ARBA00022989"/>
    </source>
</evidence>
<evidence type="ECO:0000313" key="10">
    <source>
        <dbReference type="EMBL" id="SHN08009.1"/>
    </source>
</evidence>
<evidence type="ECO:0000256" key="2">
    <source>
        <dbReference type="ARBA" id="ARBA00022448"/>
    </source>
</evidence>